<evidence type="ECO:0000256" key="3">
    <source>
        <dbReference type="ARBA" id="ARBA00022723"/>
    </source>
</evidence>
<dbReference type="SUPFAM" id="SSF56014">
    <property type="entry name" value="Nitrite and sulphite reductase 4Fe-4S domain-like"/>
    <property type="match status" value="2"/>
</dbReference>
<keyword evidence="2" id="KW-0349">Heme</keyword>
<keyword evidence="6" id="KW-0411">Iron-sulfur</keyword>
<keyword evidence="1" id="KW-0004">4Fe-4S</keyword>
<proteinExistence type="predicted"/>
<evidence type="ECO:0000256" key="6">
    <source>
        <dbReference type="ARBA" id="ARBA00023014"/>
    </source>
</evidence>
<comment type="caution">
    <text evidence="7">The sequence shown here is derived from an EMBL/GenBank/DDBJ whole genome shotgun (WGS) entry which is preliminary data.</text>
</comment>
<organism evidence="7 8">
    <name type="scientific">Terrabacter terrigena</name>
    <dbReference type="NCBI Taxonomy" id="574718"/>
    <lineage>
        <taxon>Bacteria</taxon>
        <taxon>Bacillati</taxon>
        <taxon>Actinomycetota</taxon>
        <taxon>Actinomycetes</taxon>
        <taxon>Micrococcales</taxon>
        <taxon>Intrasporangiaceae</taxon>
        <taxon>Terrabacter</taxon>
    </lineage>
</organism>
<evidence type="ECO:0000256" key="2">
    <source>
        <dbReference type="ARBA" id="ARBA00022617"/>
    </source>
</evidence>
<dbReference type="PANTHER" id="PTHR32439:SF9">
    <property type="entry name" value="BLR3264 PROTEIN"/>
    <property type="match status" value="1"/>
</dbReference>
<keyword evidence="4" id="KW-0560">Oxidoreductase</keyword>
<evidence type="ECO:0000256" key="5">
    <source>
        <dbReference type="ARBA" id="ARBA00023004"/>
    </source>
</evidence>
<evidence type="ECO:0000256" key="4">
    <source>
        <dbReference type="ARBA" id="ARBA00023002"/>
    </source>
</evidence>
<evidence type="ECO:0000256" key="1">
    <source>
        <dbReference type="ARBA" id="ARBA00022485"/>
    </source>
</evidence>
<dbReference type="InterPro" id="IPR051329">
    <property type="entry name" value="NIR_SIR_4Fe-4S"/>
</dbReference>
<keyword evidence="8" id="KW-1185">Reference proteome</keyword>
<dbReference type="Gene3D" id="3.90.480.10">
    <property type="entry name" value="Sulfite Reductase Hemoprotein,Domain 2"/>
    <property type="match status" value="1"/>
</dbReference>
<reference evidence="8" key="1">
    <citation type="journal article" date="2019" name="Int. J. Syst. Evol. Microbiol.">
        <title>The Global Catalogue of Microorganisms (GCM) 10K type strain sequencing project: providing services to taxonomists for standard genome sequencing and annotation.</title>
        <authorList>
            <consortium name="The Broad Institute Genomics Platform"/>
            <consortium name="The Broad Institute Genome Sequencing Center for Infectious Disease"/>
            <person name="Wu L."/>
            <person name="Ma J."/>
        </authorList>
    </citation>
    <scope>NUCLEOTIDE SEQUENCE [LARGE SCALE GENOMIC DNA]</scope>
    <source>
        <strain evidence="8">CCUG 57508</strain>
    </source>
</reference>
<gene>
    <name evidence="7" type="ORF">ACFQ2V_19280</name>
</gene>
<protein>
    <submittedName>
        <fullName evidence="7">Precorrin-3B synthase</fullName>
    </submittedName>
</protein>
<dbReference type="InterPro" id="IPR045854">
    <property type="entry name" value="NO2/SO3_Rdtase_4Fe4S_sf"/>
</dbReference>
<dbReference type="InterPro" id="IPR036136">
    <property type="entry name" value="Nit/Sulf_reduc_fer-like_dom_sf"/>
</dbReference>
<dbReference type="Gene3D" id="3.30.413.10">
    <property type="entry name" value="Sulfite Reductase Hemoprotein, domain 1"/>
    <property type="match status" value="2"/>
</dbReference>
<accession>A0ABW3N116</accession>
<keyword evidence="3" id="KW-0479">Metal-binding</keyword>
<dbReference type="SUPFAM" id="SSF55124">
    <property type="entry name" value="Nitrite/Sulfite reductase N-terminal domain-like"/>
    <property type="match status" value="2"/>
</dbReference>
<sequence length="388" mass="39576">MTAPTSPAREAADACPGIARPFSAADGSIVRLRPAAQPVPVGALSQLLDVVAGQDDPAIQLTSRAALQLRGLPDPLTADVRAAIIATGLVPTPSHELVRNLVSSPLSGLDGGGRCDVRPLVAALDEALCSEPALSRLGGRFLFALDDGRGDVVGETFDLAFLATAPDRGVVLAGSRPGGWAVPLDEAVPTLVGLALEFAERTRGGATAWHVDELTEPLGPVPTATATPTPAPARPLGAVAEHAVVAVPLGLLRRRHVDALARVADSVRVTPWRSLVVEQGAAHLAALEAAGLATHDGSPWHRLHACTGLPGCARSAVDTRAMAAELAPELPAGVLPVHVSGCERRCGTPSTAYVDVLAPRSLDDALAVIHAAPHASPHAAASTAPETA</sequence>
<dbReference type="EMBL" id="JBHTKH010000019">
    <property type="protein sequence ID" value="MFD1056460.1"/>
    <property type="molecule type" value="Genomic_DNA"/>
</dbReference>
<evidence type="ECO:0000313" key="7">
    <source>
        <dbReference type="EMBL" id="MFD1056460.1"/>
    </source>
</evidence>
<keyword evidence="5" id="KW-0408">Iron</keyword>
<dbReference type="RefSeq" id="WP_386054569.1">
    <property type="nucleotide sequence ID" value="NZ_JBHTKH010000019.1"/>
</dbReference>
<dbReference type="Proteomes" id="UP001597046">
    <property type="component" value="Unassembled WGS sequence"/>
</dbReference>
<name>A0ABW3N116_9MICO</name>
<dbReference type="PANTHER" id="PTHR32439">
    <property type="entry name" value="FERREDOXIN--NITRITE REDUCTASE, CHLOROPLASTIC"/>
    <property type="match status" value="1"/>
</dbReference>
<evidence type="ECO:0000313" key="8">
    <source>
        <dbReference type="Proteomes" id="UP001597046"/>
    </source>
</evidence>